<comment type="catalytic activity">
    <reaction evidence="1">
        <text>ATP + protein L-histidine = ADP + protein N-phospho-L-histidine.</text>
        <dbReference type="EC" id="2.7.13.3"/>
    </reaction>
</comment>
<dbReference type="EC" id="2.7.13.3" evidence="3"/>
<evidence type="ECO:0000256" key="2">
    <source>
        <dbReference type="ARBA" id="ARBA00004651"/>
    </source>
</evidence>
<sequence>MKFLKEQLVIYGMYGVFLVVTLATLYLHNLPLQPFVDVFWFLTFLLVIYSLICGYQHWQKIKQLKQLTTQPMTRQAQLFLPKSTTESERLYQQLLQTTLVEKDRQQQQISEQQKEILEDFGLWLHQVKTPLAALDLLLQLPEPETLKMKNEVFKINDYLQMMLNYLRQNLANEDLVIEKVALEPIVKTVLKKYAVFFSQKDLRLVMKSLQVSVYSDQKWLTFILEQLLFNAIKYTNEGEIAVIWEENQLLIKDTGIGIRPEDLPRVFEKGYTGYNGREHQRASGLGLYLCQMMAQKIGMTLTITSEVASGTVVSLTFPKE</sequence>
<evidence type="ECO:0000256" key="5">
    <source>
        <dbReference type="ARBA" id="ARBA00022679"/>
    </source>
</evidence>
<comment type="subcellular location">
    <subcellularLocation>
        <location evidence="2">Cell membrane</location>
        <topology evidence="2">Multi-pass membrane protein</topology>
    </subcellularLocation>
</comment>
<evidence type="ECO:0000256" key="6">
    <source>
        <dbReference type="ARBA" id="ARBA00022692"/>
    </source>
</evidence>
<evidence type="ECO:0000259" key="12">
    <source>
        <dbReference type="PROSITE" id="PS50109"/>
    </source>
</evidence>
<comment type="caution">
    <text evidence="13">The sequence shown here is derived from an EMBL/GenBank/DDBJ whole genome shotgun (WGS) entry which is preliminary data.</text>
</comment>
<name>A0ABQ6YYS5_9ENTE</name>
<dbReference type="SMART" id="SM00387">
    <property type="entry name" value="HATPase_c"/>
    <property type="match status" value="1"/>
</dbReference>
<evidence type="ECO:0000256" key="8">
    <source>
        <dbReference type="ARBA" id="ARBA00022989"/>
    </source>
</evidence>
<keyword evidence="7 13" id="KW-0418">Kinase</keyword>
<proteinExistence type="predicted"/>
<evidence type="ECO:0000256" key="11">
    <source>
        <dbReference type="SAM" id="Phobius"/>
    </source>
</evidence>
<accession>A0ABQ6YYS5</accession>
<dbReference type="PRINTS" id="PR00344">
    <property type="entry name" value="BCTRLSENSOR"/>
</dbReference>
<dbReference type="PANTHER" id="PTHR45453:SF2">
    <property type="entry name" value="HISTIDINE KINASE"/>
    <property type="match status" value="1"/>
</dbReference>
<feature type="domain" description="Histidine kinase" evidence="12">
    <location>
        <begin position="122"/>
        <end position="320"/>
    </location>
</feature>
<feature type="transmembrane region" description="Helical" evidence="11">
    <location>
        <begin position="9"/>
        <end position="27"/>
    </location>
</feature>
<dbReference type="EMBL" id="MAEL01000042">
    <property type="protein sequence ID" value="KAF1303299.1"/>
    <property type="molecule type" value="Genomic_DNA"/>
</dbReference>
<dbReference type="InterPro" id="IPR036890">
    <property type="entry name" value="HATPase_C_sf"/>
</dbReference>
<feature type="transmembrane region" description="Helical" evidence="11">
    <location>
        <begin position="39"/>
        <end position="58"/>
    </location>
</feature>
<reference evidence="13 14" key="1">
    <citation type="submission" date="2016-06" db="EMBL/GenBank/DDBJ databases">
        <title>Four novel species of enterococci isolated from chicken manure.</title>
        <authorList>
            <person name="Van Tyne D."/>
        </authorList>
    </citation>
    <scope>NUCLEOTIDE SEQUENCE [LARGE SCALE GENOMIC DNA]</scope>
    <source>
        <strain evidence="13 14">CU12B</strain>
    </source>
</reference>
<evidence type="ECO:0000313" key="13">
    <source>
        <dbReference type="EMBL" id="KAF1303299.1"/>
    </source>
</evidence>
<dbReference type="Pfam" id="PF02518">
    <property type="entry name" value="HATPase_c"/>
    <property type="match status" value="1"/>
</dbReference>
<evidence type="ECO:0000256" key="7">
    <source>
        <dbReference type="ARBA" id="ARBA00022777"/>
    </source>
</evidence>
<dbReference type="GO" id="GO:0016301">
    <property type="term" value="F:kinase activity"/>
    <property type="evidence" value="ECO:0007669"/>
    <property type="project" value="UniProtKB-KW"/>
</dbReference>
<keyword evidence="9" id="KW-0902">Two-component regulatory system</keyword>
<gene>
    <name evidence="13" type="ORF">BAU17_08725</name>
</gene>
<dbReference type="PROSITE" id="PS50109">
    <property type="entry name" value="HIS_KIN"/>
    <property type="match status" value="1"/>
</dbReference>
<dbReference type="RefSeq" id="WP_161902314.1">
    <property type="nucleotide sequence ID" value="NZ_MAEL01000042.1"/>
</dbReference>
<keyword evidence="6 11" id="KW-0812">Transmembrane</keyword>
<keyword evidence="10 11" id="KW-0472">Membrane</keyword>
<evidence type="ECO:0000256" key="9">
    <source>
        <dbReference type="ARBA" id="ARBA00023012"/>
    </source>
</evidence>
<dbReference type="SUPFAM" id="SSF55874">
    <property type="entry name" value="ATPase domain of HSP90 chaperone/DNA topoisomerase II/histidine kinase"/>
    <property type="match status" value="1"/>
</dbReference>
<dbReference type="PANTHER" id="PTHR45453">
    <property type="entry name" value="PHOSPHATE REGULON SENSOR PROTEIN PHOR"/>
    <property type="match status" value="1"/>
</dbReference>
<protein>
    <recommendedName>
        <fullName evidence="3">histidine kinase</fullName>
        <ecNumber evidence="3">2.7.13.3</ecNumber>
    </recommendedName>
</protein>
<dbReference type="InterPro" id="IPR050351">
    <property type="entry name" value="BphY/WalK/GraS-like"/>
</dbReference>
<dbReference type="InterPro" id="IPR004358">
    <property type="entry name" value="Sig_transdc_His_kin-like_C"/>
</dbReference>
<evidence type="ECO:0000313" key="14">
    <source>
        <dbReference type="Proteomes" id="UP000782705"/>
    </source>
</evidence>
<dbReference type="InterPro" id="IPR005467">
    <property type="entry name" value="His_kinase_dom"/>
</dbReference>
<keyword evidence="5" id="KW-0808">Transferase</keyword>
<dbReference type="InterPro" id="IPR003594">
    <property type="entry name" value="HATPase_dom"/>
</dbReference>
<organism evidence="13 14">
    <name type="scientific">Candidatus Enterococcus willemsii</name>
    <dbReference type="NCBI Taxonomy" id="1857215"/>
    <lineage>
        <taxon>Bacteria</taxon>
        <taxon>Bacillati</taxon>
        <taxon>Bacillota</taxon>
        <taxon>Bacilli</taxon>
        <taxon>Lactobacillales</taxon>
        <taxon>Enterococcaceae</taxon>
        <taxon>Enterococcus</taxon>
    </lineage>
</organism>
<evidence type="ECO:0000256" key="1">
    <source>
        <dbReference type="ARBA" id="ARBA00000085"/>
    </source>
</evidence>
<keyword evidence="4" id="KW-1003">Cell membrane</keyword>
<dbReference type="Gene3D" id="3.30.565.10">
    <property type="entry name" value="Histidine kinase-like ATPase, C-terminal domain"/>
    <property type="match status" value="1"/>
</dbReference>
<keyword evidence="14" id="KW-1185">Reference proteome</keyword>
<keyword evidence="8 11" id="KW-1133">Transmembrane helix</keyword>
<evidence type="ECO:0000256" key="3">
    <source>
        <dbReference type="ARBA" id="ARBA00012438"/>
    </source>
</evidence>
<evidence type="ECO:0000256" key="10">
    <source>
        <dbReference type="ARBA" id="ARBA00023136"/>
    </source>
</evidence>
<evidence type="ECO:0000256" key="4">
    <source>
        <dbReference type="ARBA" id="ARBA00022475"/>
    </source>
</evidence>
<dbReference type="Proteomes" id="UP000782705">
    <property type="component" value="Unassembled WGS sequence"/>
</dbReference>